<proteinExistence type="predicted"/>
<keyword evidence="3" id="KW-1185">Reference proteome</keyword>
<feature type="region of interest" description="Disordered" evidence="1">
    <location>
        <begin position="49"/>
        <end position="87"/>
    </location>
</feature>
<name>A0A8H7WJ87_9HELO</name>
<gene>
    <name evidence="2" type="ORF">IFR04_001208</name>
</gene>
<evidence type="ECO:0000313" key="3">
    <source>
        <dbReference type="Proteomes" id="UP000664132"/>
    </source>
</evidence>
<evidence type="ECO:0000313" key="2">
    <source>
        <dbReference type="EMBL" id="KAG4425746.1"/>
    </source>
</evidence>
<dbReference type="EMBL" id="JAFJYH010000008">
    <property type="protein sequence ID" value="KAG4425746.1"/>
    <property type="molecule type" value="Genomic_DNA"/>
</dbReference>
<sequence>MFRPSQSLLFRPMPVLNKLKIHHPLPLNPRESKQLLNLLTASFRQQLDTEHPHFRIDGTTNGSREHQSPRRSRRASFQEEKTPTDRHMHSLLTNPLFNVSPENKNSNVVFSRDPMDIFSQAVAKGMMTTSYAKACLSAKKIQIIRSSVLNVRDGMRDSGAGLKVLKWLVSSGTTNNTEFLKDVAFVKIMMEYMVAEGLQEAAWKWVKKSLDNLPALSLLSGEEFSRAQKEIVGPLLLLVRAEAADSGSPTSLDAAYMAMSRAAGYLGGLSTPEVNKILGPPGWFLIRASVMPHSSRPPATESAFESFLSLIPVIAKHPARYFAHLSLLHPTSPNPDLALNYIRSIHLSKSGQTRSQRLNPATESDHHNIQLGLDTANFLLQHHRYTEADEVMDFLRSHYPKQLGIKEMRQLEQAKAEASSLELLERLGLA</sequence>
<accession>A0A8H7WJ87</accession>
<dbReference type="AlphaFoldDB" id="A0A8H7WJ87"/>
<reference evidence="2" key="1">
    <citation type="submission" date="2021-02" db="EMBL/GenBank/DDBJ databases">
        <title>Genome sequence Cadophora malorum strain M34.</title>
        <authorList>
            <person name="Stefanovic E."/>
            <person name="Vu D."/>
            <person name="Scully C."/>
            <person name="Dijksterhuis J."/>
            <person name="Roader J."/>
            <person name="Houbraken J."/>
        </authorList>
    </citation>
    <scope>NUCLEOTIDE SEQUENCE</scope>
    <source>
        <strain evidence="2">M34</strain>
    </source>
</reference>
<comment type="caution">
    <text evidence="2">The sequence shown here is derived from an EMBL/GenBank/DDBJ whole genome shotgun (WGS) entry which is preliminary data.</text>
</comment>
<dbReference type="OrthoDB" id="5424391at2759"/>
<feature type="compositionally biased region" description="Basic and acidic residues" evidence="1">
    <location>
        <begin position="76"/>
        <end position="87"/>
    </location>
</feature>
<protein>
    <submittedName>
        <fullName evidence="2">Uncharacterized protein</fullName>
    </submittedName>
</protein>
<organism evidence="2 3">
    <name type="scientific">Cadophora malorum</name>
    <dbReference type="NCBI Taxonomy" id="108018"/>
    <lineage>
        <taxon>Eukaryota</taxon>
        <taxon>Fungi</taxon>
        <taxon>Dikarya</taxon>
        <taxon>Ascomycota</taxon>
        <taxon>Pezizomycotina</taxon>
        <taxon>Leotiomycetes</taxon>
        <taxon>Helotiales</taxon>
        <taxon>Ploettnerulaceae</taxon>
        <taxon>Cadophora</taxon>
    </lineage>
</organism>
<dbReference type="Proteomes" id="UP000664132">
    <property type="component" value="Unassembled WGS sequence"/>
</dbReference>
<evidence type="ECO:0000256" key="1">
    <source>
        <dbReference type="SAM" id="MobiDB-lite"/>
    </source>
</evidence>